<keyword evidence="1" id="KW-0520">NAD</keyword>
<accession>E8LHV9</accession>
<organism evidence="3 4">
    <name type="scientific">Succinatimonas hippei (strain DSM 22608 / JCM 16073 / KCTC 15190 / YIT 12066)</name>
    <dbReference type="NCBI Taxonomy" id="762983"/>
    <lineage>
        <taxon>Bacteria</taxon>
        <taxon>Pseudomonadati</taxon>
        <taxon>Pseudomonadota</taxon>
        <taxon>Gammaproteobacteria</taxon>
        <taxon>Aeromonadales</taxon>
        <taxon>Succinivibrionaceae</taxon>
        <taxon>Succinatimonas</taxon>
    </lineage>
</organism>
<evidence type="ECO:0000256" key="1">
    <source>
        <dbReference type="ARBA" id="ARBA00023027"/>
    </source>
</evidence>
<name>E8LHV9_SUCHY</name>
<dbReference type="SUPFAM" id="SSF55469">
    <property type="entry name" value="FMN-dependent nitroreductase-like"/>
    <property type="match status" value="1"/>
</dbReference>
<dbReference type="RefSeq" id="WP_009142497.1">
    <property type="nucleotide sequence ID" value="NZ_GL830948.1"/>
</dbReference>
<proteinExistence type="predicted"/>
<dbReference type="Proteomes" id="UP000018458">
    <property type="component" value="Unassembled WGS sequence"/>
</dbReference>
<dbReference type="InterPro" id="IPR050627">
    <property type="entry name" value="Nitroreductase/BluB"/>
</dbReference>
<dbReference type="EMBL" id="AEVO01000010">
    <property type="protein sequence ID" value="EFY07897.1"/>
    <property type="molecule type" value="Genomic_DNA"/>
</dbReference>
<feature type="domain" description="Nitroreductase" evidence="2">
    <location>
        <begin position="9"/>
        <end position="153"/>
    </location>
</feature>
<dbReference type="InterPro" id="IPR000415">
    <property type="entry name" value="Nitroreductase-like"/>
</dbReference>
<dbReference type="CDD" id="cd02136">
    <property type="entry name" value="PnbA_NfnB-like"/>
    <property type="match status" value="1"/>
</dbReference>
<dbReference type="GO" id="GO:0046256">
    <property type="term" value="P:2,4,6-trinitrotoluene catabolic process"/>
    <property type="evidence" value="ECO:0007669"/>
    <property type="project" value="TreeGrafter"/>
</dbReference>
<comment type="caution">
    <text evidence="3">The sequence shown here is derived from an EMBL/GenBank/DDBJ whole genome shotgun (WGS) entry which is preliminary data.</text>
</comment>
<evidence type="ECO:0000313" key="4">
    <source>
        <dbReference type="Proteomes" id="UP000018458"/>
    </source>
</evidence>
<dbReference type="HOGENOM" id="CLU_070764_7_0_6"/>
<sequence length="171" mass="18621">MKESLNNLLTRRAVRKYKSDMVPQDVLDRILKAGTYAPSGMGKQSAIIIAITDRSVRDKLAKINAKVAGKDKDPFYGAPVVIVVLADSSIPTYVEDGALVLGNLLNAAHAEGFGSCWVHRAKQEFETPFGQELLSSLGIEGKYVGIGHCILGYADEDPAPAPRKENYIYKI</sequence>
<dbReference type="PANTHER" id="PTHR23026">
    <property type="entry name" value="NADPH NITROREDUCTASE"/>
    <property type="match status" value="1"/>
</dbReference>
<evidence type="ECO:0000259" key="2">
    <source>
        <dbReference type="Pfam" id="PF00881"/>
    </source>
</evidence>
<dbReference type="PANTHER" id="PTHR23026:SF125">
    <property type="entry name" value="OXYGEN-INSENSITIVE NAD(P)H NITROREDUCTASE"/>
    <property type="match status" value="1"/>
</dbReference>
<dbReference type="Gene3D" id="3.40.109.10">
    <property type="entry name" value="NADH Oxidase"/>
    <property type="match status" value="1"/>
</dbReference>
<dbReference type="AlphaFoldDB" id="E8LHV9"/>
<dbReference type="Pfam" id="PF00881">
    <property type="entry name" value="Nitroreductase"/>
    <property type="match status" value="1"/>
</dbReference>
<gene>
    <name evidence="3" type="ORF">HMPREF9444_00272</name>
</gene>
<keyword evidence="4" id="KW-1185">Reference proteome</keyword>
<dbReference type="GO" id="GO:0005829">
    <property type="term" value="C:cytosol"/>
    <property type="evidence" value="ECO:0007669"/>
    <property type="project" value="TreeGrafter"/>
</dbReference>
<protein>
    <submittedName>
        <fullName evidence="3">Nitroreductase family protein</fullName>
    </submittedName>
</protein>
<dbReference type="OrthoDB" id="9784375at2"/>
<evidence type="ECO:0000313" key="3">
    <source>
        <dbReference type="EMBL" id="EFY07897.1"/>
    </source>
</evidence>
<dbReference type="InterPro" id="IPR029479">
    <property type="entry name" value="Nitroreductase"/>
</dbReference>
<dbReference type="eggNOG" id="COG0778">
    <property type="taxonomic scope" value="Bacteria"/>
</dbReference>
<dbReference type="STRING" id="762983.HMPREF9444_00272"/>
<dbReference type="GO" id="GO:0046857">
    <property type="term" value="F:oxidoreductase activity, acting on other nitrogenous compounds as donors, with NAD or NADP as acceptor"/>
    <property type="evidence" value="ECO:0007669"/>
    <property type="project" value="TreeGrafter"/>
</dbReference>
<reference evidence="3 4" key="1">
    <citation type="submission" date="2011-01" db="EMBL/GenBank/DDBJ databases">
        <authorList>
            <person name="Weinstock G."/>
            <person name="Sodergren E."/>
            <person name="Clifton S."/>
            <person name="Fulton L."/>
            <person name="Fulton B."/>
            <person name="Courtney L."/>
            <person name="Fronick C."/>
            <person name="Harrison M."/>
            <person name="Strong C."/>
            <person name="Farmer C."/>
            <person name="Delahaunty K."/>
            <person name="Markovic C."/>
            <person name="Hall O."/>
            <person name="Minx P."/>
            <person name="Tomlinson C."/>
            <person name="Mitreva M."/>
            <person name="Hou S."/>
            <person name="Chen J."/>
            <person name="Wollam A."/>
            <person name="Pepin K.H."/>
            <person name="Johnson M."/>
            <person name="Bhonagiri V."/>
            <person name="Zhang X."/>
            <person name="Suruliraj S."/>
            <person name="Warren W."/>
            <person name="Chinwalla A."/>
            <person name="Mardis E.R."/>
            <person name="Wilson R.K."/>
        </authorList>
    </citation>
    <scope>NUCLEOTIDE SEQUENCE [LARGE SCALE GENOMIC DNA]</scope>
    <source>
        <strain evidence="4">DSM 22608 / JCM 16073 / KCTC 15190 / YIT 12066</strain>
    </source>
</reference>